<feature type="domain" description="DUF4440" evidence="1">
    <location>
        <begin position="7"/>
        <end position="111"/>
    </location>
</feature>
<protein>
    <submittedName>
        <fullName evidence="2">Nuclear transport factor 2 family protein</fullName>
    </submittedName>
</protein>
<name>A0ABT2H6Y8_9MICO</name>
<dbReference type="RefSeq" id="WP_259540729.1">
    <property type="nucleotide sequence ID" value="NZ_JANLCJ010000008.1"/>
</dbReference>
<keyword evidence="3" id="KW-1185">Reference proteome</keyword>
<evidence type="ECO:0000313" key="2">
    <source>
        <dbReference type="EMBL" id="MCS5735730.1"/>
    </source>
</evidence>
<dbReference type="Pfam" id="PF14534">
    <property type="entry name" value="DUF4440"/>
    <property type="match status" value="1"/>
</dbReference>
<dbReference type="InterPro" id="IPR027843">
    <property type="entry name" value="DUF4440"/>
</dbReference>
<comment type="caution">
    <text evidence="2">The sequence shown here is derived from an EMBL/GenBank/DDBJ whole genome shotgun (WGS) entry which is preliminary data.</text>
</comment>
<evidence type="ECO:0000313" key="3">
    <source>
        <dbReference type="Proteomes" id="UP001165586"/>
    </source>
</evidence>
<dbReference type="Gene3D" id="3.10.450.50">
    <property type="match status" value="1"/>
</dbReference>
<dbReference type="EMBL" id="JANLCJ010000008">
    <property type="protein sequence ID" value="MCS5735730.1"/>
    <property type="molecule type" value="Genomic_DNA"/>
</dbReference>
<reference evidence="2" key="1">
    <citation type="submission" date="2022-08" db="EMBL/GenBank/DDBJ databases">
        <authorList>
            <person name="Deng Y."/>
            <person name="Han X.-F."/>
            <person name="Zhang Y.-Q."/>
        </authorList>
    </citation>
    <scope>NUCLEOTIDE SEQUENCE</scope>
    <source>
        <strain evidence="2">CPCC 203386</strain>
    </source>
</reference>
<accession>A0ABT2H6Y8</accession>
<proteinExistence type="predicted"/>
<dbReference type="SUPFAM" id="SSF54427">
    <property type="entry name" value="NTF2-like"/>
    <property type="match status" value="1"/>
</dbReference>
<dbReference type="Proteomes" id="UP001165586">
    <property type="component" value="Unassembled WGS sequence"/>
</dbReference>
<sequence length="122" mass="13561">MNDKQTILELDLKRREAMISADVESLSQLLGDELVWIHATGKLDDKGTVLKAIGEGATVYERITVEDETVRFFEGVALVTGMASMTLVSRGARKELENRFTIVWAPAGDSYQAVNWQSTSLR</sequence>
<organism evidence="2 3">
    <name type="scientific">Herbiconiux daphne</name>
    <dbReference type="NCBI Taxonomy" id="2970914"/>
    <lineage>
        <taxon>Bacteria</taxon>
        <taxon>Bacillati</taxon>
        <taxon>Actinomycetota</taxon>
        <taxon>Actinomycetes</taxon>
        <taxon>Micrococcales</taxon>
        <taxon>Microbacteriaceae</taxon>
        <taxon>Herbiconiux</taxon>
    </lineage>
</organism>
<evidence type="ECO:0000259" key="1">
    <source>
        <dbReference type="Pfam" id="PF14534"/>
    </source>
</evidence>
<dbReference type="InterPro" id="IPR032710">
    <property type="entry name" value="NTF2-like_dom_sf"/>
</dbReference>
<gene>
    <name evidence="2" type="ORF">N1032_18475</name>
</gene>